<dbReference type="GO" id="GO:0008295">
    <property type="term" value="P:spermidine biosynthetic process"/>
    <property type="evidence" value="ECO:0007669"/>
    <property type="project" value="UniProtKB-KW"/>
</dbReference>
<feature type="active site" description="Proton donor; for catalytic activity" evidence="7">
    <location>
        <position position="87"/>
    </location>
</feature>
<dbReference type="AlphaFoldDB" id="A0A6G1SK17"/>
<dbReference type="PIRSF" id="PIRSF001355">
    <property type="entry name" value="S-AdenosylMet_decarboxylase"/>
    <property type="match status" value="1"/>
</dbReference>
<keyword evidence="6" id="KW-0456">Lyase</keyword>
<feature type="chain" id="PRO_5042321155" description="S-adenosylmethionine decarboxylase beta chain" evidence="10">
    <location>
        <begin position="1"/>
        <end position="72"/>
    </location>
</feature>
<organism evidence="11">
    <name type="scientific">Aceria tosichella</name>
    <name type="common">wheat curl mite</name>
    <dbReference type="NCBI Taxonomy" id="561515"/>
    <lineage>
        <taxon>Eukaryota</taxon>
        <taxon>Metazoa</taxon>
        <taxon>Ecdysozoa</taxon>
        <taxon>Arthropoda</taxon>
        <taxon>Chelicerata</taxon>
        <taxon>Arachnida</taxon>
        <taxon>Acari</taxon>
        <taxon>Acariformes</taxon>
        <taxon>Trombidiformes</taxon>
        <taxon>Prostigmata</taxon>
        <taxon>Eupodina</taxon>
        <taxon>Eriophyoidea</taxon>
        <taxon>Eriophyidae</taxon>
        <taxon>Eriophyinae</taxon>
        <taxon>Aceriini</taxon>
        <taxon>Aceria</taxon>
    </lineage>
</organism>
<feature type="active site" description="Schiff-base intermediate with substrate; via pyruvic acid" evidence="7">
    <location>
        <position position="73"/>
    </location>
</feature>
<comment type="cofactor">
    <cofactor evidence="6">
        <name>pyruvate</name>
        <dbReference type="ChEBI" id="CHEBI:15361"/>
    </cofactor>
    <text evidence="6">Binds 1 pyruvoyl group covalently per subunit.</text>
</comment>
<evidence type="ECO:0000256" key="7">
    <source>
        <dbReference type="PIRSR" id="PIRSR001355-1"/>
    </source>
</evidence>
<evidence type="ECO:0000256" key="1">
    <source>
        <dbReference type="ARBA" id="ARBA00004911"/>
    </source>
</evidence>
<gene>
    <name evidence="11" type="primary">SamDC</name>
    <name evidence="11" type="ORF">g.7918</name>
</gene>
<evidence type="ECO:0000256" key="6">
    <source>
        <dbReference type="PIRNR" id="PIRNR001355"/>
    </source>
</evidence>
<feature type="active site" description="Proton acceptor; for processing activity" evidence="7">
    <location>
        <position position="232"/>
    </location>
</feature>
<dbReference type="EMBL" id="GGYP01005746">
    <property type="protein sequence ID" value="MDE50517.1"/>
    <property type="molecule type" value="Transcribed_RNA"/>
</dbReference>
<keyword evidence="6" id="KW-0949">S-adenosyl-L-methionine</keyword>
<dbReference type="SUPFAM" id="SSF56276">
    <property type="entry name" value="S-adenosylmethionine decarboxylase"/>
    <property type="match status" value="1"/>
</dbReference>
<dbReference type="InterPro" id="IPR001985">
    <property type="entry name" value="S-AdoMet_decarboxylase_euk"/>
</dbReference>
<sequence>MEALEHSKECNFYEGTEKLLEIWFTKTDSRRIDNCDLRKIQRAALESLLKFARCQILSMRRTEHFDGYVLSESSMFIYKERIILKTCGQTTLLNCIEPLLYLAREVAGFDEILDVFYSRKNFMRPELQEKMHSSFDHEIEMLDAEFELGSAYCMGKLNKDCWYLYTLHPEHGVTQPDQTLELIMVDLDEKIMSNFCRPASSSAREATQKSGIDRLFPNMQVDDFLFDPCGYSMNGFLRSGHYVTIHVTPEPEFSYVSFETNAPQASYMELISKILRLFSPTKFIMTIFANEASMAYNHLHEYKSTSFAGYQIEENQFTRFKNYELTYGNYCREAG</sequence>
<comment type="catalytic activity">
    <reaction evidence="5 6">
        <text>S-adenosyl-L-methionine + H(+) = S-adenosyl 3-(methylsulfanyl)propylamine + CO2</text>
        <dbReference type="Rhea" id="RHEA:15981"/>
        <dbReference type="ChEBI" id="CHEBI:15378"/>
        <dbReference type="ChEBI" id="CHEBI:16526"/>
        <dbReference type="ChEBI" id="CHEBI:57443"/>
        <dbReference type="ChEBI" id="CHEBI:59789"/>
        <dbReference type="EC" id="4.1.1.50"/>
    </reaction>
</comment>
<dbReference type="Gene3D" id="3.60.90.10">
    <property type="entry name" value="S-adenosylmethionine decarboxylase"/>
    <property type="match status" value="1"/>
</dbReference>
<keyword evidence="9" id="KW-0068">Autocatalytic cleavage</keyword>
<feature type="site" description="Cleavage (non-hydrolytic); by autolysis" evidence="9">
    <location>
        <begin position="72"/>
        <end position="73"/>
    </location>
</feature>
<keyword evidence="6" id="KW-0865">Zymogen</keyword>
<name>A0A6G1SK17_9ACAR</name>
<accession>A0A6G1SK17</accession>
<evidence type="ECO:0000256" key="4">
    <source>
        <dbReference type="ARBA" id="ARBA00023115"/>
    </source>
</evidence>
<evidence type="ECO:0000256" key="5">
    <source>
        <dbReference type="ARBA" id="ARBA00048112"/>
    </source>
</evidence>
<dbReference type="PANTHER" id="PTHR11570">
    <property type="entry name" value="S-ADENOSYLMETHIONINE DECARBOXYLASE"/>
    <property type="match status" value="1"/>
</dbReference>
<keyword evidence="4 6" id="KW-0620">Polyamine biosynthesis</keyword>
<dbReference type="InterPro" id="IPR016067">
    <property type="entry name" value="S-AdoMet_deCO2ase_core"/>
</dbReference>
<feature type="modified residue" description="Pyruvic acid (Ser); by autocatalysis" evidence="8">
    <location>
        <position position="73"/>
    </location>
</feature>
<evidence type="ECO:0000313" key="11">
    <source>
        <dbReference type="EMBL" id="MDE50517.1"/>
    </source>
</evidence>
<feature type="chain" id="PRO_5042321154" description="S-adenosylmethionine decarboxylase alpha chain" evidence="10">
    <location>
        <begin position="73"/>
        <end position="335"/>
    </location>
</feature>
<dbReference type="GO" id="GO:0006597">
    <property type="term" value="P:spermine biosynthetic process"/>
    <property type="evidence" value="ECO:0007669"/>
    <property type="project" value="InterPro"/>
</dbReference>
<dbReference type="NCBIfam" id="TIGR00535">
    <property type="entry name" value="SAM_DCase"/>
    <property type="match status" value="1"/>
</dbReference>
<keyword evidence="6" id="KW-0670">Pyruvate</keyword>
<keyword evidence="6" id="KW-0210">Decarboxylase</keyword>
<dbReference type="GO" id="GO:0005829">
    <property type="term" value="C:cytosol"/>
    <property type="evidence" value="ECO:0007669"/>
    <property type="project" value="TreeGrafter"/>
</dbReference>
<keyword evidence="6" id="KW-0704">Schiff base</keyword>
<evidence type="ECO:0000256" key="10">
    <source>
        <dbReference type="PIRSR" id="PIRSR001355-5"/>
    </source>
</evidence>
<dbReference type="GO" id="GO:0004014">
    <property type="term" value="F:adenosylmethionine decarboxylase activity"/>
    <property type="evidence" value="ECO:0007669"/>
    <property type="project" value="UniProtKB-EC"/>
</dbReference>
<reference evidence="11" key="1">
    <citation type="submission" date="2018-10" db="EMBL/GenBank/DDBJ databases">
        <title>Transcriptome assembly of Aceria tosichella (Wheat curl mite) Type 2.</title>
        <authorList>
            <person name="Scully E.D."/>
            <person name="Geib S.M."/>
            <person name="Palmer N.A."/>
            <person name="Gupta A.K."/>
            <person name="Sarath G."/>
            <person name="Tatineni S."/>
        </authorList>
    </citation>
    <scope>NUCLEOTIDE SEQUENCE</scope>
    <source>
        <strain evidence="11">LincolnNE</strain>
    </source>
</reference>
<evidence type="ECO:0000256" key="9">
    <source>
        <dbReference type="PIRSR" id="PIRSR001355-4"/>
    </source>
</evidence>
<comment type="pathway">
    <text evidence="1 6">Amine and polyamine biosynthesis; S-adenosylmethioninamine biosynthesis; S-adenosylmethioninamine from S-adenosyl-L-methionine: step 1/1.</text>
</comment>
<evidence type="ECO:0000256" key="2">
    <source>
        <dbReference type="ARBA" id="ARBA00008466"/>
    </source>
</evidence>
<dbReference type="InterPro" id="IPR048283">
    <property type="entry name" value="AdoMetDC-like"/>
</dbReference>
<dbReference type="Pfam" id="PF01536">
    <property type="entry name" value="SAM_decarbox"/>
    <property type="match status" value="1"/>
</dbReference>
<keyword evidence="3 6" id="KW-0745">Spermidine biosynthesis</keyword>
<dbReference type="PANTHER" id="PTHR11570:SF0">
    <property type="entry name" value="S-ADENOSYLMETHIONINE DECARBOXYLASE PROENZYME"/>
    <property type="match status" value="1"/>
</dbReference>
<dbReference type="EC" id="4.1.1.50" evidence="6"/>
<proteinExistence type="inferred from homology"/>
<dbReference type="UniPathway" id="UPA00331">
    <property type="reaction ID" value="UER00451"/>
</dbReference>
<feature type="active site" description="Proton acceptor; for processing activity" evidence="7">
    <location>
        <position position="246"/>
    </location>
</feature>
<evidence type="ECO:0000256" key="3">
    <source>
        <dbReference type="ARBA" id="ARBA00023066"/>
    </source>
</evidence>
<evidence type="ECO:0000256" key="8">
    <source>
        <dbReference type="PIRSR" id="PIRSR001355-3"/>
    </source>
</evidence>
<comment type="similarity">
    <text evidence="2 6">Belongs to the eukaryotic AdoMetDC family.</text>
</comment>
<protein>
    <recommendedName>
        <fullName evidence="6">S-adenosylmethionine decarboxylase proenzyme</fullName>
        <ecNumber evidence="6">4.1.1.50</ecNumber>
    </recommendedName>
</protein>